<proteinExistence type="predicted"/>
<comment type="caution">
    <text evidence="3">The sequence shown here is derived from an EMBL/GenBank/DDBJ whole genome shotgun (WGS) entry which is preliminary data.</text>
</comment>
<gene>
    <name evidence="3" type="ORF">Glove_194g27</name>
</gene>
<evidence type="ECO:0000313" key="4">
    <source>
        <dbReference type="Proteomes" id="UP000266861"/>
    </source>
</evidence>
<feature type="compositionally biased region" description="Low complexity" evidence="2">
    <location>
        <begin position="337"/>
        <end position="355"/>
    </location>
</feature>
<keyword evidence="4" id="KW-1185">Reference proteome</keyword>
<organism evidence="3 4">
    <name type="scientific">Diversispora epigaea</name>
    <dbReference type="NCBI Taxonomy" id="1348612"/>
    <lineage>
        <taxon>Eukaryota</taxon>
        <taxon>Fungi</taxon>
        <taxon>Fungi incertae sedis</taxon>
        <taxon>Mucoromycota</taxon>
        <taxon>Glomeromycotina</taxon>
        <taxon>Glomeromycetes</taxon>
        <taxon>Diversisporales</taxon>
        <taxon>Diversisporaceae</taxon>
        <taxon>Diversispora</taxon>
    </lineage>
</organism>
<dbReference type="Pfam" id="PF00106">
    <property type="entry name" value="adh_short"/>
    <property type="match status" value="1"/>
</dbReference>
<dbReference type="PRINTS" id="PR00081">
    <property type="entry name" value="GDHRDH"/>
</dbReference>
<evidence type="ECO:0000256" key="2">
    <source>
        <dbReference type="SAM" id="MobiDB-lite"/>
    </source>
</evidence>
<dbReference type="Gene3D" id="3.40.50.720">
    <property type="entry name" value="NAD(P)-binding Rossmann-like Domain"/>
    <property type="match status" value="1"/>
</dbReference>
<dbReference type="InterPro" id="IPR020904">
    <property type="entry name" value="Sc_DH/Rdtase_CS"/>
</dbReference>
<dbReference type="OrthoDB" id="2102561at2759"/>
<dbReference type="InterPro" id="IPR002347">
    <property type="entry name" value="SDR_fam"/>
</dbReference>
<dbReference type="InterPro" id="IPR036291">
    <property type="entry name" value="NAD(P)-bd_dom_sf"/>
</dbReference>
<evidence type="ECO:0000313" key="3">
    <source>
        <dbReference type="EMBL" id="RHZ76649.1"/>
    </source>
</evidence>
<dbReference type="GO" id="GO:0008202">
    <property type="term" value="P:steroid metabolic process"/>
    <property type="evidence" value="ECO:0007669"/>
    <property type="project" value="TreeGrafter"/>
</dbReference>
<dbReference type="EMBL" id="PQFF01000182">
    <property type="protein sequence ID" value="RHZ76649.1"/>
    <property type="molecule type" value="Genomic_DNA"/>
</dbReference>
<reference evidence="3 4" key="1">
    <citation type="submission" date="2018-08" db="EMBL/GenBank/DDBJ databases">
        <title>Genome and evolution of the arbuscular mycorrhizal fungus Diversispora epigaea (formerly Glomus versiforme) and its bacterial endosymbionts.</title>
        <authorList>
            <person name="Sun X."/>
            <person name="Fei Z."/>
            <person name="Harrison M."/>
        </authorList>
    </citation>
    <scope>NUCLEOTIDE SEQUENCE [LARGE SCALE GENOMIC DNA]</scope>
    <source>
        <strain evidence="3 4">IT104</strain>
    </source>
</reference>
<keyword evidence="1" id="KW-0521">NADP</keyword>
<name>A0A397IKX0_9GLOM</name>
<dbReference type="PANTHER" id="PTHR43313:SF1">
    <property type="entry name" value="3BETA-HYDROXYSTEROID DEHYDROGENASE DHS-16"/>
    <property type="match status" value="1"/>
</dbReference>
<dbReference type="SUPFAM" id="SSF51735">
    <property type="entry name" value="NAD(P)-binding Rossmann-fold domains"/>
    <property type="match status" value="1"/>
</dbReference>
<dbReference type="GO" id="GO:0016491">
    <property type="term" value="F:oxidoreductase activity"/>
    <property type="evidence" value="ECO:0007669"/>
    <property type="project" value="TreeGrafter"/>
</dbReference>
<dbReference type="STRING" id="1348612.A0A397IKX0"/>
<dbReference type="PANTHER" id="PTHR43313">
    <property type="entry name" value="SHORT-CHAIN DEHYDROGENASE/REDUCTASE FAMILY 9C"/>
    <property type="match status" value="1"/>
</dbReference>
<dbReference type="Proteomes" id="UP000266861">
    <property type="component" value="Unassembled WGS sequence"/>
</dbReference>
<accession>A0A397IKX0</accession>
<protein>
    <submittedName>
        <fullName evidence="3">Uncharacterized protein</fullName>
    </submittedName>
</protein>
<evidence type="ECO:0000256" key="1">
    <source>
        <dbReference type="ARBA" id="ARBA00022857"/>
    </source>
</evidence>
<feature type="region of interest" description="Disordered" evidence="2">
    <location>
        <begin position="335"/>
        <end position="361"/>
    </location>
</feature>
<dbReference type="PROSITE" id="PS00061">
    <property type="entry name" value="ADH_SHORT"/>
    <property type="match status" value="1"/>
</dbReference>
<sequence length="361" mass="40707">MGIVSYVGSFFSSPPPNQRFSDRYVLVTGCDSGIGNLIARALHRKGYFVFAGCLTETAFRDFLKTQNSSSFKPFLLDVTKESSIQQCARLVNGCTKEKGLFALINNAGCNEGFAFEFTSNEQIEKTMEVNFMGPIKIIKALLPYLRQNVKYNLKKQPKDRDVNPRIVNMTSILGRTTVPFYGAYSASKHALEAMLDTIRVELLPWKIHVSMIEPGPLKNKISSPDLIEISKKFFASPEITEHTLKIYGEDYIQKAIEFWKRIHSDQENPRELVKTVIEAIEVGFPKDRYVVGRMAKMHVLIHNVLPGWIIDLAWGSMIRLVGAWPKEVKELEDGIISSESSTSTNPSPTTTTSTTKWLNQN</sequence>
<dbReference type="AlphaFoldDB" id="A0A397IKX0"/>